<keyword evidence="4" id="KW-0964">Secreted</keyword>
<proteinExistence type="inferred from homology"/>
<dbReference type="Proteomes" id="UP000660745">
    <property type="component" value="Unassembled WGS sequence"/>
</dbReference>
<keyword evidence="9" id="KW-0732">Signal</keyword>
<feature type="chain" id="PRO_5037299442" description="Subtilisin inhibitor domain-containing protein" evidence="9">
    <location>
        <begin position="23"/>
        <end position="141"/>
    </location>
</feature>
<dbReference type="Pfam" id="PF00720">
    <property type="entry name" value="SSI"/>
    <property type="match status" value="1"/>
</dbReference>
<dbReference type="InterPro" id="IPR000691">
    <property type="entry name" value="Prot_inh_I16_SSI"/>
</dbReference>
<evidence type="ECO:0000259" key="10">
    <source>
        <dbReference type="Pfam" id="PF00720"/>
    </source>
</evidence>
<comment type="caution">
    <text evidence="11">The sequence shown here is derived from an EMBL/GenBank/DDBJ whole genome shotgun (WGS) entry which is preliminary data.</text>
</comment>
<evidence type="ECO:0000256" key="8">
    <source>
        <dbReference type="RuleBase" id="RU003471"/>
    </source>
</evidence>
<reference evidence="11" key="1">
    <citation type="journal article" date="2014" name="Int. J. Syst. Evol. Microbiol.">
        <title>Complete genome sequence of Corynebacterium casei LMG S-19264T (=DSM 44701T), isolated from a smear-ripened cheese.</title>
        <authorList>
            <consortium name="US DOE Joint Genome Institute (JGI-PGF)"/>
            <person name="Walter F."/>
            <person name="Albersmeier A."/>
            <person name="Kalinowski J."/>
            <person name="Ruckert C."/>
        </authorList>
    </citation>
    <scope>NUCLEOTIDE SEQUENCE</scope>
    <source>
        <strain evidence="11">CGMCC 4.7430</strain>
    </source>
</reference>
<keyword evidence="12" id="KW-1185">Reference proteome</keyword>
<evidence type="ECO:0000256" key="9">
    <source>
        <dbReference type="SAM" id="SignalP"/>
    </source>
</evidence>
<dbReference type="PRINTS" id="PR00294">
    <property type="entry name" value="SSBTLNINHBTR"/>
</dbReference>
<feature type="signal peptide" evidence="9">
    <location>
        <begin position="1"/>
        <end position="22"/>
    </location>
</feature>
<keyword evidence="7" id="KW-1015">Disulfide bond</keyword>
<evidence type="ECO:0000256" key="7">
    <source>
        <dbReference type="ARBA" id="ARBA00023157"/>
    </source>
</evidence>
<sequence length="141" mass="14998">MMTAVALCGALLATAAASPALAERDPRSTLRILVAVKQDETKSVKQDETKAVKQRETKAVTLTCERAGGDHPEPRAACRLLRRVHGDPARLNVTPDAACTRELRPHAVVVAGMWRGKPVSFGRVYGNACLLRAAGGAVFAL</sequence>
<dbReference type="Gene3D" id="3.30.350.10">
    <property type="entry name" value="Subtilisin inhibitor-like"/>
    <property type="match status" value="1"/>
</dbReference>
<dbReference type="EMBL" id="BMNK01000020">
    <property type="protein sequence ID" value="GGP16025.1"/>
    <property type="molecule type" value="Genomic_DNA"/>
</dbReference>
<dbReference type="AlphaFoldDB" id="A0A918AD16"/>
<dbReference type="InterPro" id="IPR036819">
    <property type="entry name" value="Subtilisin_inhibitor-like_sf"/>
</dbReference>
<name>A0A918AD16_9ACTN</name>
<evidence type="ECO:0000256" key="5">
    <source>
        <dbReference type="ARBA" id="ARBA00022690"/>
    </source>
</evidence>
<evidence type="ECO:0000256" key="1">
    <source>
        <dbReference type="ARBA" id="ARBA00004613"/>
    </source>
</evidence>
<dbReference type="InterPro" id="IPR023549">
    <property type="entry name" value="Subtilisin_inhibitor"/>
</dbReference>
<keyword evidence="6 8" id="KW-0722">Serine protease inhibitor</keyword>
<evidence type="ECO:0000256" key="3">
    <source>
        <dbReference type="ARBA" id="ARBA00011738"/>
    </source>
</evidence>
<gene>
    <name evidence="11" type="ORF">GCM10012278_78060</name>
</gene>
<organism evidence="11 12">
    <name type="scientific">Nonomuraea glycinis</name>
    <dbReference type="NCBI Taxonomy" id="2047744"/>
    <lineage>
        <taxon>Bacteria</taxon>
        <taxon>Bacillati</taxon>
        <taxon>Actinomycetota</taxon>
        <taxon>Actinomycetes</taxon>
        <taxon>Streptosporangiales</taxon>
        <taxon>Streptosporangiaceae</taxon>
        <taxon>Nonomuraea</taxon>
    </lineage>
</organism>
<dbReference type="GO" id="GO:0005576">
    <property type="term" value="C:extracellular region"/>
    <property type="evidence" value="ECO:0007669"/>
    <property type="project" value="UniProtKB-SubCell"/>
</dbReference>
<comment type="similarity">
    <text evidence="2 8">Belongs to the protease inhibitor I16 (SSI) family.</text>
</comment>
<evidence type="ECO:0000256" key="6">
    <source>
        <dbReference type="ARBA" id="ARBA00022900"/>
    </source>
</evidence>
<evidence type="ECO:0000313" key="11">
    <source>
        <dbReference type="EMBL" id="GGP16025.1"/>
    </source>
</evidence>
<keyword evidence="5 8" id="KW-0646">Protease inhibitor</keyword>
<evidence type="ECO:0000256" key="2">
    <source>
        <dbReference type="ARBA" id="ARBA00010472"/>
    </source>
</evidence>
<evidence type="ECO:0000313" key="12">
    <source>
        <dbReference type="Proteomes" id="UP000660745"/>
    </source>
</evidence>
<accession>A0A918AD16</accession>
<comment type="subunit">
    <text evidence="3">Homodimer.</text>
</comment>
<reference evidence="11" key="2">
    <citation type="submission" date="2020-09" db="EMBL/GenBank/DDBJ databases">
        <authorList>
            <person name="Sun Q."/>
            <person name="Zhou Y."/>
        </authorList>
    </citation>
    <scope>NUCLEOTIDE SEQUENCE</scope>
    <source>
        <strain evidence="11">CGMCC 4.7430</strain>
    </source>
</reference>
<feature type="domain" description="Subtilisin inhibitor" evidence="10">
    <location>
        <begin position="50"/>
        <end position="127"/>
    </location>
</feature>
<protein>
    <recommendedName>
        <fullName evidence="10">Subtilisin inhibitor domain-containing protein</fullName>
    </recommendedName>
</protein>
<evidence type="ECO:0000256" key="4">
    <source>
        <dbReference type="ARBA" id="ARBA00022525"/>
    </source>
</evidence>
<dbReference type="SUPFAM" id="SSF55399">
    <property type="entry name" value="Subtilisin inhibitor"/>
    <property type="match status" value="1"/>
</dbReference>
<comment type="subcellular location">
    <subcellularLocation>
        <location evidence="1">Secreted</location>
    </subcellularLocation>
</comment>
<dbReference type="GO" id="GO:0004867">
    <property type="term" value="F:serine-type endopeptidase inhibitor activity"/>
    <property type="evidence" value="ECO:0007669"/>
    <property type="project" value="UniProtKB-KW"/>
</dbReference>